<dbReference type="GO" id="GO:0022857">
    <property type="term" value="F:transmembrane transporter activity"/>
    <property type="evidence" value="ECO:0007669"/>
    <property type="project" value="InterPro"/>
</dbReference>
<dbReference type="STRING" id="1206085.SAMN05443575_1185"/>
<evidence type="ECO:0000256" key="4">
    <source>
        <dbReference type="ARBA" id="ARBA00022475"/>
    </source>
</evidence>
<evidence type="ECO:0000256" key="3">
    <source>
        <dbReference type="ARBA" id="ARBA00022448"/>
    </source>
</evidence>
<keyword evidence="3" id="KW-0813">Transport</keyword>
<dbReference type="Proteomes" id="UP000186132">
    <property type="component" value="Unassembled WGS sequence"/>
</dbReference>
<dbReference type="SUPFAM" id="SSF81345">
    <property type="entry name" value="ABC transporter involved in vitamin B12 uptake, BtuC"/>
    <property type="match status" value="1"/>
</dbReference>
<evidence type="ECO:0000256" key="2">
    <source>
        <dbReference type="ARBA" id="ARBA00007935"/>
    </source>
</evidence>
<dbReference type="InterPro" id="IPR000522">
    <property type="entry name" value="ABC_transptr_permease_BtuC"/>
</dbReference>
<keyword evidence="10" id="KW-1185">Reference proteome</keyword>
<dbReference type="GO" id="GO:0033214">
    <property type="term" value="P:siderophore-iron import into cell"/>
    <property type="evidence" value="ECO:0007669"/>
    <property type="project" value="TreeGrafter"/>
</dbReference>
<feature type="transmembrane region" description="Helical" evidence="8">
    <location>
        <begin position="202"/>
        <end position="220"/>
    </location>
</feature>
<feature type="transmembrane region" description="Helical" evidence="8">
    <location>
        <begin position="306"/>
        <end position="330"/>
    </location>
</feature>
<evidence type="ECO:0000256" key="7">
    <source>
        <dbReference type="ARBA" id="ARBA00023136"/>
    </source>
</evidence>
<dbReference type="EMBL" id="FQVU01000002">
    <property type="protein sequence ID" value="SHG03404.1"/>
    <property type="molecule type" value="Genomic_DNA"/>
</dbReference>
<organism evidence="9 10">
    <name type="scientific">Jatrophihabitans endophyticus</name>
    <dbReference type="NCBI Taxonomy" id="1206085"/>
    <lineage>
        <taxon>Bacteria</taxon>
        <taxon>Bacillati</taxon>
        <taxon>Actinomycetota</taxon>
        <taxon>Actinomycetes</taxon>
        <taxon>Jatrophihabitantales</taxon>
        <taxon>Jatrophihabitantaceae</taxon>
        <taxon>Jatrophihabitans</taxon>
    </lineage>
</organism>
<evidence type="ECO:0000313" key="10">
    <source>
        <dbReference type="Proteomes" id="UP000186132"/>
    </source>
</evidence>
<feature type="transmembrane region" description="Helical" evidence="8">
    <location>
        <begin position="93"/>
        <end position="114"/>
    </location>
</feature>
<dbReference type="OrthoDB" id="4455417at2"/>
<evidence type="ECO:0000256" key="1">
    <source>
        <dbReference type="ARBA" id="ARBA00004651"/>
    </source>
</evidence>
<evidence type="ECO:0000256" key="5">
    <source>
        <dbReference type="ARBA" id="ARBA00022692"/>
    </source>
</evidence>
<feature type="transmembrane region" description="Helical" evidence="8">
    <location>
        <begin position="38"/>
        <end position="59"/>
    </location>
</feature>
<comment type="subcellular location">
    <subcellularLocation>
        <location evidence="1">Cell membrane</location>
        <topology evidence="1">Multi-pass membrane protein</topology>
    </subcellularLocation>
</comment>
<evidence type="ECO:0000256" key="8">
    <source>
        <dbReference type="SAM" id="Phobius"/>
    </source>
</evidence>
<protein>
    <submittedName>
        <fullName evidence="9">Iron complex transport system permease protein</fullName>
    </submittedName>
</protein>
<feature type="transmembrane region" description="Helical" evidence="8">
    <location>
        <begin position="267"/>
        <end position="294"/>
    </location>
</feature>
<sequence length="365" mass="36585">MTAVRLSKQAPDRTGDAAATRAAAALIRAPRLRRRRRYALVVTVLVVAVLTVATIAVSVGDLTVSAPDIVRTILGHGTRFTDVLVLQLRLPRVVLAMLAGAALALSGALFQALLHNALASPDILGISGGASVATVLGSLVLGWSGVALSGLAFGGAVLVALVIYGLAWDGTVAGNRFVLVGIGVAFMVTAALGYVLTRAEVQQAQVALVALVGGVGDATWTGNAIAAVSLGALLLLAAGAAPSLRVLQLGDDTATGLGVPADRRRLALLALAVMFAAVGVAGAGPLAFVAFMSAPIARRLLRDGSSALVPAALVGALLVLVADLAGQHLIPGGTRLPAGVLTGAIGAPYLLWLLATRSRTTGGQS</sequence>
<proteinExistence type="inferred from homology"/>
<evidence type="ECO:0000313" key="9">
    <source>
        <dbReference type="EMBL" id="SHG03404.1"/>
    </source>
</evidence>
<feature type="transmembrane region" description="Helical" evidence="8">
    <location>
        <begin position="147"/>
        <end position="168"/>
    </location>
</feature>
<dbReference type="Pfam" id="PF01032">
    <property type="entry name" value="FecCD"/>
    <property type="match status" value="1"/>
</dbReference>
<dbReference type="Gene3D" id="1.10.3470.10">
    <property type="entry name" value="ABC transporter involved in vitamin B12 uptake, BtuC"/>
    <property type="match status" value="1"/>
</dbReference>
<dbReference type="PANTHER" id="PTHR30472:SF24">
    <property type="entry name" value="FERRIC ENTEROBACTIN TRANSPORT SYSTEM PERMEASE PROTEIN FEPG"/>
    <property type="match status" value="1"/>
</dbReference>
<evidence type="ECO:0000256" key="6">
    <source>
        <dbReference type="ARBA" id="ARBA00022989"/>
    </source>
</evidence>
<reference evidence="9 10" key="1">
    <citation type="submission" date="2016-11" db="EMBL/GenBank/DDBJ databases">
        <authorList>
            <person name="Jaros S."/>
            <person name="Januszkiewicz K."/>
            <person name="Wedrychowicz H."/>
        </authorList>
    </citation>
    <scope>NUCLEOTIDE SEQUENCE [LARGE SCALE GENOMIC DNA]</scope>
    <source>
        <strain evidence="9 10">DSM 45627</strain>
    </source>
</reference>
<dbReference type="PANTHER" id="PTHR30472">
    <property type="entry name" value="FERRIC ENTEROBACTIN TRANSPORT SYSTEM PERMEASE PROTEIN"/>
    <property type="match status" value="1"/>
</dbReference>
<keyword evidence="4" id="KW-1003">Cell membrane</keyword>
<feature type="transmembrane region" description="Helical" evidence="8">
    <location>
        <begin position="336"/>
        <end position="355"/>
    </location>
</feature>
<keyword evidence="5 8" id="KW-0812">Transmembrane</keyword>
<keyword evidence="6 8" id="KW-1133">Transmembrane helix</keyword>
<feature type="transmembrane region" description="Helical" evidence="8">
    <location>
        <begin position="177"/>
        <end position="196"/>
    </location>
</feature>
<accession>A0A1M5GI45</accession>
<keyword evidence="7 8" id="KW-0472">Membrane</keyword>
<name>A0A1M5GI45_9ACTN</name>
<dbReference type="InterPro" id="IPR037294">
    <property type="entry name" value="ABC_BtuC-like"/>
</dbReference>
<dbReference type="GO" id="GO:0005886">
    <property type="term" value="C:plasma membrane"/>
    <property type="evidence" value="ECO:0007669"/>
    <property type="project" value="UniProtKB-SubCell"/>
</dbReference>
<gene>
    <name evidence="9" type="ORF">SAMN05443575_1185</name>
</gene>
<feature type="transmembrane region" description="Helical" evidence="8">
    <location>
        <begin position="123"/>
        <end position="141"/>
    </location>
</feature>
<feature type="transmembrane region" description="Helical" evidence="8">
    <location>
        <begin position="227"/>
        <end position="247"/>
    </location>
</feature>
<dbReference type="RefSeq" id="WP_084180779.1">
    <property type="nucleotide sequence ID" value="NZ_FQVU01000002.1"/>
</dbReference>
<dbReference type="AlphaFoldDB" id="A0A1M5GI45"/>
<comment type="similarity">
    <text evidence="2">Belongs to the binding-protein-dependent transport system permease family. FecCD subfamily.</text>
</comment>